<proteinExistence type="predicted"/>
<feature type="compositionally biased region" description="Polar residues" evidence="1">
    <location>
        <begin position="167"/>
        <end position="178"/>
    </location>
</feature>
<reference evidence="3" key="1">
    <citation type="journal article" date="2019" name="Int. J. Syst. Evol. Microbiol.">
        <title>The Global Catalogue of Microorganisms (GCM) 10K type strain sequencing project: providing services to taxonomists for standard genome sequencing and annotation.</title>
        <authorList>
            <consortium name="The Broad Institute Genomics Platform"/>
            <consortium name="The Broad Institute Genome Sequencing Center for Infectious Disease"/>
            <person name="Wu L."/>
            <person name="Ma J."/>
        </authorList>
    </citation>
    <scope>NUCLEOTIDE SEQUENCE [LARGE SCALE GENOMIC DNA]</scope>
    <source>
        <strain evidence="3">JCM 16904</strain>
    </source>
</reference>
<evidence type="ECO:0000313" key="2">
    <source>
        <dbReference type="EMBL" id="GAA3683522.1"/>
    </source>
</evidence>
<dbReference type="Proteomes" id="UP001500902">
    <property type="component" value="Unassembled WGS sequence"/>
</dbReference>
<gene>
    <name evidence="2" type="ORF">GCM10022224_055130</name>
</gene>
<accession>A0ABP7CBY2</accession>
<dbReference type="EMBL" id="BAAAZP010000100">
    <property type="protein sequence ID" value="GAA3683522.1"/>
    <property type="molecule type" value="Genomic_DNA"/>
</dbReference>
<name>A0ABP7CBY2_9ACTN</name>
<comment type="caution">
    <text evidence="2">The sequence shown here is derived from an EMBL/GenBank/DDBJ whole genome shotgun (WGS) entry which is preliminary data.</text>
</comment>
<evidence type="ECO:0008006" key="4">
    <source>
        <dbReference type="Google" id="ProtNLM"/>
    </source>
</evidence>
<organism evidence="2 3">
    <name type="scientific">Nonomuraea antimicrobica</name>
    <dbReference type="NCBI Taxonomy" id="561173"/>
    <lineage>
        <taxon>Bacteria</taxon>
        <taxon>Bacillati</taxon>
        <taxon>Actinomycetota</taxon>
        <taxon>Actinomycetes</taxon>
        <taxon>Streptosporangiales</taxon>
        <taxon>Streptosporangiaceae</taxon>
        <taxon>Nonomuraea</taxon>
    </lineage>
</organism>
<evidence type="ECO:0000313" key="3">
    <source>
        <dbReference type="Proteomes" id="UP001500902"/>
    </source>
</evidence>
<feature type="region of interest" description="Disordered" evidence="1">
    <location>
        <begin position="161"/>
        <end position="184"/>
    </location>
</feature>
<evidence type="ECO:0000256" key="1">
    <source>
        <dbReference type="SAM" id="MobiDB-lite"/>
    </source>
</evidence>
<protein>
    <recommendedName>
        <fullName evidence="4">HNH endonuclease</fullName>
    </recommendedName>
</protein>
<keyword evidence="3" id="KW-1185">Reference proteome</keyword>
<sequence length="184" mass="20579">MSGDSSTGGHYAGTATSQSGGVVGHYFDTFHPARKDKWVFGDRVSGTYLIKFSWTRIVRHQMVKGGASPYDPALAEYWNQRRTKNQLPMGRSTLRLLQAQQGRCPLCGDYLLHADHQPRSPIEWERWLAATRKAITKHAIATAEGDTLDHQVRLIHAHCQPDRTRPDGQSPSSLQYASLPSRLA</sequence>